<dbReference type="PROSITE" id="PS51233">
    <property type="entry name" value="VWFD"/>
    <property type="match status" value="2"/>
</dbReference>
<keyword evidence="1" id="KW-1015">Disulfide bond</keyword>
<dbReference type="Pfam" id="PF08742">
    <property type="entry name" value="C8"/>
    <property type="match status" value="1"/>
</dbReference>
<dbReference type="GO" id="GO:0031012">
    <property type="term" value="C:extracellular matrix"/>
    <property type="evidence" value="ECO:0007669"/>
    <property type="project" value="TreeGrafter"/>
</dbReference>
<dbReference type="Proteomes" id="UP001221898">
    <property type="component" value="Unassembled WGS sequence"/>
</dbReference>
<dbReference type="PANTHER" id="PTHR11339:SF244">
    <property type="entry name" value="IGGFC-BINDING PROTEIN"/>
    <property type="match status" value="1"/>
</dbReference>
<organism evidence="4 5">
    <name type="scientific">Aldrovandia affinis</name>
    <dbReference type="NCBI Taxonomy" id="143900"/>
    <lineage>
        <taxon>Eukaryota</taxon>
        <taxon>Metazoa</taxon>
        <taxon>Chordata</taxon>
        <taxon>Craniata</taxon>
        <taxon>Vertebrata</taxon>
        <taxon>Euteleostomi</taxon>
        <taxon>Actinopterygii</taxon>
        <taxon>Neopterygii</taxon>
        <taxon>Teleostei</taxon>
        <taxon>Notacanthiformes</taxon>
        <taxon>Halosauridae</taxon>
        <taxon>Aldrovandia</taxon>
    </lineage>
</organism>
<dbReference type="Pfam" id="PF00094">
    <property type="entry name" value="VWD"/>
    <property type="match status" value="3"/>
</dbReference>
<gene>
    <name evidence="4" type="ORF">AAFF_G00232830</name>
</gene>
<name>A0AAD7RF75_9TELE</name>
<dbReference type="InterPro" id="IPR001846">
    <property type="entry name" value="VWF_type-D"/>
</dbReference>
<dbReference type="PANTHER" id="PTHR11339">
    <property type="entry name" value="EXTRACELLULAR MATRIX GLYCOPROTEIN RELATED"/>
    <property type="match status" value="1"/>
</dbReference>
<keyword evidence="2" id="KW-0325">Glycoprotein</keyword>
<dbReference type="InterPro" id="IPR025615">
    <property type="entry name" value="TILa_dom"/>
</dbReference>
<comment type="caution">
    <text evidence="4">The sequence shown here is derived from an EMBL/GenBank/DDBJ whole genome shotgun (WGS) entry which is preliminary data.</text>
</comment>
<dbReference type="InterPro" id="IPR014853">
    <property type="entry name" value="VWF/SSPO/ZAN-like_Cys-rich_dom"/>
</dbReference>
<dbReference type="Pfam" id="PF12714">
    <property type="entry name" value="TILa"/>
    <property type="match status" value="1"/>
</dbReference>
<dbReference type="CDD" id="cd19941">
    <property type="entry name" value="TIL"/>
    <property type="match status" value="1"/>
</dbReference>
<evidence type="ECO:0000313" key="5">
    <source>
        <dbReference type="Proteomes" id="UP001221898"/>
    </source>
</evidence>
<dbReference type="InterPro" id="IPR036084">
    <property type="entry name" value="Ser_inhib-like_sf"/>
</dbReference>
<keyword evidence="5" id="KW-1185">Reference proteome</keyword>
<dbReference type="EMBL" id="JAINUG010000306">
    <property type="protein sequence ID" value="KAJ8378918.1"/>
    <property type="molecule type" value="Genomic_DNA"/>
</dbReference>
<reference evidence="4" key="1">
    <citation type="journal article" date="2023" name="Science">
        <title>Genome structures resolve the early diversification of teleost fishes.</title>
        <authorList>
            <person name="Parey E."/>
            <person name="Louis A."/>
            <person name="Montfort J."/>
            <person name="Bouchez O."/>
            <person name="Roques C."/>
            <person name="Iampietro C."/>
            <person name="Lluch J."/>
            <person name="Castinel A."/>
            <person name="Donnadieu C."/>
            <person name="Desvignes T."/>
            <person name="Floi Bucao C."/>
            <person name="Jouanno E."/>
            <person name="Wen M."/>
            <person name="Mejri S."/>
            <person name="Dirks R."/>
            <person name="Jansen H."/>
            <person name="Henkel C."/>
            <person name="Chen W.J."/>
            <person name="Zahm M."/>
            <person name="Cabau C."/>
            <person name="Klopp C."/>
            <person name="Thompson A.W."/>
            <person name="Robinson-Rechavi M."/>
            <person name="Braasch I."/>
            <person name="Lecointre G."/>
            <person name="Bobe J."/>
            <person name="Postlethwait J.H."/>
            <person name="Berthelot C."/>
            <person name="Roest Crollius H."/>
            <person name="Guiguen Y."/>
        </authorList>
    </citation>
    <scope>NUCLEOTIDE SEQUENCE</scope>
    <source>
        <strain evidence="4">NC1722</strain>
    </source>
</reference>
<dbReference type="InterPro" id="IPR050780">
    <property type="entry name" value="Mucin_vWF_Thrombospondin_sf"/>
</dbReference>
<dbReference type="AlphaFoldDB" id="A0AAD7RF75"/>
<dbReference type="SUPFAM" id="SSF57567">
    <property type="entry name" value="Serine protease inhibitors"/>
    <property type="match status" value="1"/>
</dbReference>
<dbReference type="SMART" id="SM00216">
    <property type="entry name" value="VWD"/>
    <property type="match status" value="1"/>
</dbReference>
<evidence type="ECO:0000256" key="2">
    <source>
        <dbReference type="ARBA" id="ARBA00023180"/>
    </source>
</evidence>
<dbReference type="SMART" id="SM00832">
    <property type="entry name" value="C8"/>
    <property type="match status" value="1"/>
</dbReference>
<evidence type="ECO:0000313" key="4">
    <source>
        <dbReference type="EMBL" id="KAJ8378918.1"/>
    </source>
</evidence>
<feature type="domain" description="VWFD" evidence="3">
    <location>
        <begin position="360"/>
        <end position="436"/>
    </location>
</feature>
<feature type="domain" description="VWFD" evidence="3">
    <location>
        <begin position="55"/>
        <end position="276"/>
    </location>
</feature>
<dbReference type="GO" id="GO:0005615">
    <property type="term" value="C:extracellular space"/>
    <property type="evidence" value="ECO:0007669"/>
    <property type="project" value="TreeGrafter"/>
</dbReference>
<evidence type="ECO:0000259" key="3">
    <source>
        <dbReference type="PROSITE" id="PS51233"/>
    </source>
</evidence>
<accession>A0AAD7RF75</accession>
<sequence>MSCVAHICPSGTKCLIRKEVKACFSADPCKDTRCRVKETCQVEKDMAVCVPQYTSTCWAWGDPHYHTFDGLNYDFQGTCRYTISKTCGDLAGLEPFSIRERNENRGSTAVSFVREVEVSVYGFTFTITKHQCGQVMVNDETQNLPWQADRDQVTVTQKRNEAVLETDFGLRVSYDWSSKLDELRDPAGHPVSSIIVWGKSWRVADPEDPYCWDSCEKGCPTCDGNLRKLYETEAYCGALTNSVFQKCHLKVDPQAFMESCVYDVCLNKGDKKMLCQALASYSELCLREGLVLKDWRTKLGCPMSCQPHSHYEACASPCPLSCPFEDPRPVCLGVCSEGYVCDNGYALSAGKCDCQPVSYSTCTVAGDPHYRSFDGRRFNFQGTCVYQLVALCSKDAGLVPFTVTVQNNHRGSKAVSYTKVVTVEAYRVTVTISKDHPFKILRPHAQPTVTTSTCFEGCQCNPSFVFDGDKCVSMDTCGCIHEGRYMKVGQSVVSKACDSACMCHALGVVLCKKLQCTSGETCGVRDRVRGCHPKQGICLVSHGGQLASFDGMEGPMGHVGAFEVAVLCDQTSALWFCVVVDIRLCQKGGPAGVATIYIFFKDMVITVNSQHQTWVNGRKLSLPGSPVKELSVRVSDRVSVVERALSVRVSLSLTGEVRVTVGPRLAGKVRRLWQLQRQQRGRQDHRCQCCLCQRVTGCSLLASRRFLRLMSAP</sequence>
<protein>
    <recommendedName>
        <fullName evidence="3">VWFD domain-containing protein</fullName>
    </recommendedName>
</protein>
<evidence type="ECO:0000256" key="1">
    <source>
        <dbReference type="ARBA" id="ARBA00023157"/>
    </source>
</evidence>
<proteinExistence type="predicted"/>